<evidence type="ECO:0000313" key="3">
    <source>
        <dbReference type="Proteomes" id="UP000054770"/>
    </source>
</evidence>
<keyword evidence="3" id="KW-1185">Reference proteome</keyword>
<protein>
    <submittedName>
        <fullName evidence="2">Uncharacterized protein</fullName>
    </submittedName>
</protein>
<evidence type="ECO:0000313" key="2">
    <source>
        <dbReference type="EMBL" id="SAL83894.1"/>
    </source>
</evidence>
<comment type="caution">
    <text evidence="2">The sequence shown here is derived from an EMBL/GenBank/DDBJ whole genome shotgun (WGS) entry which is preliminary data.</text>
</comment>
<dbReference type="EMBL" id="FCON02000147">
    <property type="protein sequence ID" value="SAL83894.1"/>
    <property type="molecule type" value="Genomic_DNA"/>
</dbReference>
<feature type="region of interest" description="Disordered" evidence="1">
    <location>
        <begin position="103"/>
        <end position="122"/>
    </location>
</feature>
<proteinExistence type="predicted"/>
<organism evidence="2 3">
    <name type="scientific">Caballeronia choica</name>
    <dbReference type="NCBI Taxonomy" id="326476"/>
    <lineage>
        <taxon>Bacteria</taxon>
        <taxon>Pseudomonadati</taxon>
        <taxon>Pseudomonadota</taxon>
        <taxon>Betaproteobacteria</taxon>
        <taxon>Burkholderiales</taxon>
        <taxon>Burkholderiaceae</taxon>
        <taxon>Caballeronia</taxon>
    </lineage>
</organism>
<gene>
    <name evidence="2" type="ORF">AWB68_07087</name>
</gene>
<reference evidence="2" key="1">
    <citation type="submission" date="2016-01" db="EMBL/GenBank/DDBJ databases">
        <authorList>
            <person name="Peeters C."/>
        </authorList>
    </citation>
    <scope>NUCLEOTIDE SEQUENCE [LARGE SCALE GENOMIC DNA]</scope>
    <source>
        <strain evidence="2">LMG 22940</strain>
    </source>
</reference>
<accession>A0A158KS36</accession>
<dbReference type="Proteomes" id="UP000054770">
    <property type="component" value="Unassembled WGS sequence"/>
</dbReference>
<evidence type="ECO:0000256" key="1">
    <source>
        <dbReference type="SAM" id="MobiDB-lite"/>
    </source>
</evidence>
<sequence>MGLSSHGHERVARFRIVMQTRPPRIFGNSPRLGHYSDTRCIMPWNTRRYPVSMRNLEAAVREKAIEIANALLAQGVPDDHAIRIAIAQAKRWADRHPYRPDSYTGNLPVENAAPTRHRPPTTWRERDVASLRSESVKTIDPTIERLPGADRGVVRPAILRGELRARAVSGLLNGVHQFELRTPLKTDADRALQRSTGRVKATRFAKRTTPVRRSHMIPSDERIGARRRLPRSLARAFAIQCFIGRRCNVVRVDGSAR</sequence>
<dbReference type="AlphaFoldDB" id="A0A158KS36"/>
<name>A0A158KS36_9BURK</name>